<keyword evidence="3" id="KW-0560">Oxidoreductase</keyword>
<sequence length="352" mass="39008">MITQVDERVILTAKDAGQLKDAFSSIPYDPAGGSQYLNALRKTAYTALPTRLIDAIERTKSVGADALGFLEIDGLPVDHGVCGSPFFSESGRAFKDGVLSENLLVAIGALAGEPYSIAHEGRELVNNLTPHKENAQEYTGLGSDVELDFHIENAAQVHMPEGDTSPSALLLLGVRAEPGGGPLTRLADARKALRLLSPEDIEQLYKNSYIIRVPYRWRGATSTPRENTDLRPILSGPYESPHVTVAFYPDMVLAANSRAKQALDNLYQAIREISFGVQITPGKLVLVNNSFTLHSRDKFVPKYDETGRAYRWVQRVFVARNLWNFRSFTRLQERIFDPKIQNTHMPELSLAV</sequence>
<dbReference type="InterPro" id="IPR014503">
    <property type="entry name" value="Clavaminate_syn-like"/>
</dbReference>
<feature type="binding site" evidence="5">
    <location>
        <position position="294"/>
    </location>
    <ligand>
        <name>Fe cation</name>
        <dbReference type="ChEBI" id="CHEBI:24875"/>
    </ligand>
</feature>
<dbReference type="AlphaFoldDB" id="A0A4Q2A6R7"/>
<dbReference type="OrthoDB" id="480112at2"/>
<dbReference type="SUPFAM" id="SSF51197">
    <property type="entry name" value="Clavaminate synthase-like"/>
    <property type="match status" value="1"/>
</dbReference>
<evidence type="ECO:0000256" key="1">
    <source>
        <dbReference type="ARBA" id="ARBA00008425"/>
    </source>
</evidence>
<dbReference type="InterPro" id="IPR042098">
    <property type="entry name" value="TauD-like_sf"/>
</dbReference>
<evidence type="ECO:0000256" key="4">
    <source>
        <dbReference type="ARBA" id="ARBA00023004"/>
    </source>
</evidence>
<dbReference type="EMBL" id="QWEX01000003">
    <property type="protein sequence ID" value="RXV65062.1"/>
    <property type="molecule type" value="Genomic_DNA"/>
</dbReference>
<dbReference type="RefSeq" id="WP_129517510.1">
    <property type="nucleotide sequence ID" value="NZ_QWEX01000003.1"/>
</dbReference>
<reference evidence="7 8" key="1">
    <citation type="submission" date="2018-08" db="EMBL/GenBank/DDBJ databases">
        <title>Mountain-cultivated ginseng endophyte, Burkholderia stabilis and its activity against ginseng root rot disease.</title>
        <authorList>
            <person name="Tapan Kumar M."/>
            <person name="Bae H."/>
            <person name="Shanmugam G."/>
            <person name="Jeon J."/>
        </authorList>
    </citation>
    <scope>NUCLEOTIDE SEQUENCE [LARGE SCALE GENOMIC DNA]</scope>
    <source>
        <strain evidence="7 8">EB159</strain>
    </source>
</reference>
<keyword evidence="2 5" id="KW-0479">Metal-binding</keyword>
<dbReference type="Proteomes" id="UP000289650">
    <property type="component" value="Unassembled WGS sequence"/>
</dbReference>
<evidence type="ECO:0000256" key="5">
    <source>
        <dbReference type="PIRSR" id="PIRSR019543-2"/>
    </source>
</evidence>
<evidence type="ECO:0000256" key="2">
    <source>
        <dbReference type="ARBA" id="ARBA00022723"/>
    </source>
</evidence>
<dbReference type="Pfam" id="PF02668">
    <property type="entry name" value="TauD"/>
    <property type="match status" value="1"/>
</dbReference>
<evidence type="ECO:0000313" key="7">
    <source>
        <dbReference type="EMBL" id="RXV65062.1"/>
    </source>
</evidence>
<keyword evidence="4 5" id="KW-0408">Iron</keyword>
<comment type="caution">
    <text evidence="7">The sequence shown here is derived from an EMBL/GenBank/DDBJ whole genome shotgun (WGS) entry which is preliminary data.</text>
</comment>
<proteinExistence type="inferred from homology"/>
<evidence type="ECO:0000313" key="8">
    <source>
        <dbReference type="Proteomes" id="UP000289650"/>
    </source>
</evidence>
<organism evidence="7 8">
    <name type="scientific">Burkholderia stabilis</name>
    <dbReference type="NCBI Taxonomy" id="95485"/>
    <lineage>
        <taxon>Bacteria</taxon>
        <taxon>Pseudomonadati</taxon>
        <taxon>Pseudomonadota</taxon>
        <taxon>Betaproteobacteria</taxon>
        <taxon>Burkholderiales</taxon>
        <taxon>Burkholderiaceae</taxon>
        <taxon>Burkholderia</taxon>
        <taxon>Burkholderia cepacia complex</taxon>
    </lineage>
</organism>
<dbReference type="Gene3D" id="3.60.130.10">
    <property type="entry name" value="Clavaminate synthase-like"/>
    <property type="match status" value="1"/>
</dbReference>
<evidence type="ECO:0000259" key="6">
    <source>
        <dbReference type="Pfam" id="PF02668"/>
    </source>
</evidence>
<dbReference type="GO" id="GO:0005506">
    <property type="term" value="F:iron ion binding"/>
    <property type="evidence" value="ECO:0007669"/>
    <property type="project" value="InterPro"/>
</dbReference>
<accession>A0A4Q2A6R7</accession>
<gene>
    <name evidence="7" type="ORF">D1006_33380</name>
</gene>
<protein>
    <submittedName>
        <fullName evidence="7">Oxygenase</fullName>
    </submittedName>
</protein>
<dbReference type="PIRSF" id="PIRSF019543">
    <property type="entry name" value="Clavaminate_syn"/>
    <property type="match status" value="1"/>
</dbReference>
<dbReference type="GO" id="GO:0016706">
    <property type="term" value="F:2-oxoglutarate-dependent dioxygenase activity"/>
    <property type="evidence" value="ECO:0007669"/>
    <property type="project" value="UniProtKB-ARBA"/>
</dbReference>
<comment type="similarity">
    <text evidence="1">Belongs to the clavaminate synthase family.</text>
</comment>
<evidence type="ECO:0000256" key="3">
    <source>
        <dbReference type="ARBA" id="ARBA00023002"/>
    </source>
</evidence>
<feature type="domain" description="TauD/TfdA-like" evidence="6">
    <location>
        <begin position="106"/>
        <end position="316"/>
    </location>
</feature>
<dbReference type="InterPro" id="IPR003819">
    <property type="entry name" value="TauD/TfdA-like"/>
</dbReference>
<name>A0A4Q2A6R7_9BURK</name>